<reference evidence="2 3" key="1">
    <citation type="submission" date="2015-03" db="EMBL/GenBank/DDBJ databases">
        <title>Draft Genome Sequence of Burkholderia andropogonis type strain ICMP2807, isolated from Sorghum bicolor.</title>
        <authorList>
            <person name="Lopes-Santos L."/>
            <person name="Castro D.B."/>
            <person name="Ottoboni L.M."/>
            <person name="Park D."/>
            <person name="Weirc B.S."/>
            <person name="Destefano S.A."/>
        </authorList>
    </citation>
    <scope>NUCLEOTIDE SEQUENCE [LARGE SCALE GENOMIC DNA]</scope>
    <source>
        <strain evidence="2 3">ICMP2807</strain>
    </source>
</reference>
<organism evidence="2 3">
    <name type="scientific">Robbsia andropogonis</name>
    <dbReference type="NCBI Taxonomy" id="28092"/>
    <lineage>
        <taxon>Bacteria</taxon>
        <taxon>Pseudomonadati</taxon>
        <taxon>Pseudomonadota</taxon>
        <taxon>Betaproteobacteria</taxon>
        <taxon>Burkholderiales</taxon>
        <taxon>Burkholderiaceae</taxon>
        <taxon>Robbsia</taxon>
    </lineage>
</organism>
<evidence type="ECO:0000313" key="3">
    <source>
        <dbReference type="Proteomes" id="UP000033618"/>
    </source>
</evidence>
<dbReference type="Pfam" id="PF00583">
    <property type="entry name" value="Acetyltransf_1"/>
    <property type="match status" value="1"/>
</dbReference>
<dbReference type="CDD" id="cd04301">
    <property type="entry name" value="NAT_SF"/>
    <property type="match status" value="1"/>
</dbReference>
<dbReference type="PANTHER" id="PTHR43072">
    <property type="entry name" value="N-ACETYLTRANSFERASE"/>
    <property type="match status" value="1"/>
</dbReference>
<dbReference type="Gene3D" id="3.40.630.30">
    <property type="match status" value="1"/>
</dbReference>
<gene>
    <name evidence="2" type="ORF">WM40_09955</name>
</gene>
<evidence type="ECO:0000313" key="2">
    <source>
        <dbReference type="EMBL" id="KKB63653.1"/>
    </source>
</evidence>
<comment type="caution">
    <text evidence="2">The sequence shown here is derived from an EMBL/GenBank/DDBJ whole genome shotgun (WGS) entry which is preliminary data.</text>
</comment>
<protein>
    <recommendedName>
        <fullName evidence="1">N-acetyltransferase domain-containing protein</fullName>
    </recommendedName>
</protein>
<keyword evidence="3" id="KW-1185">Reference proteome</keyword>
<dbReference type="PATRIC" id="fig|28092.6.peg.2348"/>
<dbReference type="GO" id="GO:0016747">
    <property type="term" value="F:acyltransferase activity, transferring groups other than amino-acyl groups"/>
    <property type="evidence" value="ECO:0007669"/>
    <property type="project" value="InterPro"/>
</dbReference>
<sequence>MFIRRLTPSDTAAFQGIRLLGLQEAPAAFGSSYEEEAHRSVDDVASRLTQTSEQAVIGAFVDEALVGVAGVRRQNLLKYRHKAALWGVYVHPGHRGVSISRKLVDAAMAFAQAMPGVMQVTLTVTKGNVAAAGLYRSLGFEVFGEERNGLFADGIMHDEIHMARVFLSAADVMTHAKIR</sequence>
<dbReference type="SUPFAM" id="SSF55729">
    <property type="entry name" value="Acyl-CoA N-acyltransferases (Nat)"/>
    <property type="match status" value="1"/>
</dbReference>
<dbReference type="EMBL" id="LAQU01000008">
    <property type="protein sequence ID" value="KKB63653.1"/>
    <property type="molecule type" value="Genomic_DNA"/>
</dbReference>
<dbReference type="PANTHER" id="PTHR43072:SF60">
    <property type="entry name" value="L-2,4-DIAMINOBUTYRIC ACID ACETYLTRANSFERASE"/>
    <property type="match status" value="1"/>
</dbReference>
<evidence type="ECO:0000259" key="1">
    <source>
        <dbReference type="PROSITE" id="PS51186"/>
    </source>
</evidence>
<dbReference type="Proteomes" id="UP000033618">
    <property type="component" value="Unassembled WGS sequence"/>
</dbReference>
<dbReference type="InterPro" id="IPR000182">
    <property type="entry name" value="GNAT_dom"/>
</dbReference>
<proteinExistence type="predicted"/>
<dbReference type="RefSeq" id="WP_024903933.1">
    <property type="nucleotide sequence ID" value="NZ_CADFGU010000011.1"/>
</dbReference>
<dbReference type="OrthoDB" id="9799092at2"/>
<dbReference type="PROSITE" id="PS51186">
    <property type="entry name" value="GNAT"/>
    <property type="match status" value="1"/>
</dbReference>
<name>A0A0F5K0P4_9BURK</name>
<dbReference type="STRING" id="28092.WM40_09955"/>
<feature type="domain" description="N-acetyltransferase" evidence="1">
    <location>
        <begin position="1"/>
        <end position="161"/>
    </location>
</feature>
<dbReference type="InterPro" id="IPR016181">
    <property type="entry name" value="Acyl_CoA_acyltransferase"/>
</dbReference>
<accession>A0A0F5K0P4</accession>
<dbReference type="AlphaFoldDB" id="A0A0F5K0P4"/>